<evidence type="ECO:0000313" key="2">
    <source>
        <dbReference type="EMBL" id="SEW24246.1"/>
    </source>
</evidence>
<dbReference type="Pfam" id="PF14213">
    <property type="entry name" value="DUF4325"/>
    <property type="match status" value="1"/>
</dbReference>
<protein>
    <recommendedName>
        <fullName evidence="1">DUF4325 domain-containing protein</fullName>
    </recommendedName>
</protein>
<evidence type="ECO:0000259" key="1">
    <source>
        <dbReference type="Pfam" id="PF14213"/>
    </source>
</evidence>
<feature type="domain" description="DUF4325" evidence="1">
    <location>
        <begin position="20"/>
        <end position="80"/>
    </location>
</feature>
<dbReference type="OrthoDB" id="512307at2"/>
<dbReference type="EMBL" id="FOIR01000002">
    <property type="protein sequence ID" value="SEW24246.1"/>
    <property type="molecule type" value="Genomic_DNA"/>
</dbReference>
<organism evidence="2 3">
    <name type="scientific">Roseivirga pacifica</name>
    <dbReference type="NCBI Taxonomy" id="1267423"/>
    <lineage>
        <taxon>Bacteria</taxon>
        <taxon>Pseudomonadati</taxon>
        <taxon>Bacteroidota</taxon>
        <taxon>Cytophagia</taxon>
        <taxon>Cytophagales</taxon>
        <taxon>Roseivirgaceae</taxon>
        <taxon>Roseivirga</taxon>
    </lineage>
</organism>
<dbReference type="STRING" id="1267423.SAMN05216290_2176"/>
<accession>A0A1I0QB40</accession>
<dbReference type="InterPro" id="IPR025474">
    <property type="entry name" value="DUF4325"/>
</dbReference>
<sequence>MSVINITDITHSKRAISAADGEVLFDKIKSHIDKKEKVVLDFSGIELTITAFLNSSIGKLYSLYSSDEIKEHLDIKNLPNEEISLLKLVIDRAKQRFTKEYPSDLDSIDIVNED</sequence>
<reference evidence="3" key="1">
    <citation type="submission" date="2016-10" db="EMBL/GenBank/DDBJ databases">
        <authorList>
            <person name="Varghese N."/>
            <person name="Submissions S."/>
        </authorList>
    </citation>
    <scope>NUCLEOTIDE SEQUENCE [LARGE SCALE GENOMIC DNA]</scope>
    <source>
        <strain evidence="3">CGMCC 1.12402</strain>
    </source>
</reference>
<dbReference type="Proteomes" id="UP000199437">
    <property type="component" value="Unassembled WGS sequence"/>
</dbReference>
<dbReference type="GeneID" id="99986883"/>
<gene>
    <name evidence="2" type="ORF">SAMN05216290_2176</name>
</gene>
<keyword evidence="3" id="KW-1185">Reference proteome</keyword>
<name>A0A1I0QB40_9BACT</name>
<proteinExistence type="predicted"/>
<dbReference type="AlphaFoldDB" id="A0A1I0QB40"/>
<evidence type="ECO:0000313" key="3">
    <source>
        <dbReference type="Proteomes" id="UP000199437"/>
    </source>
</evidence>
<dbReference type="RefSeq" id="WP_090258608.1">
    <property type="nucleotide sequence ID" value="NZ_FOIR01000002.1"/>
</dbReference>